<dbReference type="KEGG" id="gbn:GEOBRER4_05880"/>
<evidence type="ECO:0000313" key="2">
    <source>
        <dbReference type="Proteomes" id="UP000515472"/>
    </source>
</evidence>
<keyword evidence="2" id="KW-1185">Reference proteome</keyword>
<accession>A0A6S6LWY2</accession>
<name>A0A6S6LWY2_9BACT</name>
<sequence>MARRSELLAMKLEKVKLKNCSSRTIFPLKPPTAEGSYSQMRPVEKGLFELDSVIA</sequence>
<dbReference type="EMBL" id="AP023213">
    <property type="protein sequence ID" value="BCG45838.1"/>
    <property type="molecule type" value="Genomic_DNA"/>
</dbReference>
<reference evidence="1 2" key="1">
    <citation type="submission" date="2020-06" db="EMBL/GenBank/DDBJ databases">
        <title>Interaction of electrochemicaly active bacteria, Geobacter bremensis R4 on different carbon anode.</title>
        <authorList>
            <person name="Meng L."/>
            <person name="Yoshida N."/>
        </authorList>
    </citation>
    <scope>NUCLEOTIDE SEQUENCE [LARGE SCALE GENOMIC DNA]</scope>
    <source>
        <strain evidence="1 2">R4</strain>
    </source>
</reference>
<proteinExistence type="predicted"/>
<organism evidence="1 2">
    <name type="scientific">Citrifermentans bremense</name>
    <dbReference type="NCBI Taxonomy" id="60035"/>
    <lineage>
        <taxon>Bacteria</taxon>
        <taxon>Pseudomonadati</taxon>
        <taxon>Thermodesulfobacteriota</taxon>
        <taxon>Desulfuromonadia</taxon>
        <taxon>Geobacterales</taxon>
        <taxon>Geobacteraceae</taxon>
        <taxon>Citrifermentans</taxon>
    </lineage>
</organism>
<gene>
    <name evidence="1" type="ORF">GEOBRER4_05880</name>
</gene>
<protein>
    <submittedName>
        <fullName evidence="1">Uncharacterized protein</fullName>
    </submittedName>
</protein>
<dbReference type="Proteomes" id="UP000515472">
    <property type="component" value="Chromosome"/>
</dbReference>
<dbReference type="AlphaFoldDB" id="A0A6S6LWY2"/>
<evidence type="ECO:0000313" key="1">
    <source>
        <dbReference type="EMBL" id="BCG45838.1"/>
    </source>
</evidence>